<accession>A0A285PYC6</accession>
<evidence type="ECO:0000313" key="2">
    <source>
        <dbReference type="Proteomes" id="UP000274850"/>
    </source>
</evidence>
<keyword evidence="2" id="KW-1185">Reference proteome</keyword>
<keyword evidence="1" id="KW-0378">Hydrolase</keyword>
<protein>
    <submittedName>
        <fullName evidence="1">Group I intron putative endonuclease</fullName>
    </submittedName>
</protein>
<dbReference type="EMBL" id="LT907979">
    <property type="protein sequence ID" value="SOB74237.1"/>
    <property type="molecule type" value="Genomic_DNA"/>
</dbReference>
<sequence length="177" mass="21319">MYIITEKSFSEAVKGRGGKVIGDFDDAEKLVLCTCSQGHMFLLRPSRFFKRGNWCNHCNLSKGEKEIARILDELDISYLREYKMKQLRHHSFDFFLVQDDTKYLIEYDGIQHFKVTEYNDKRELQRRKYVDKLKEEMCRKHGYVLIRIDYTQFNKIRKHILQGLQFRKGVYYSSSLY</sequence>
<dbReference type="GO" id="GO:0004519">
    <property type="term" value="F:endonuclease activity"/>
    <property type="evidence" value="ECO:0007669"/>
    <property type="project" value="UniProtKB-KW"/>
</dbReference>
<evidence type="ECO:0000313" key="1">
    <source>
        <dbReference type="EMBL" id="SOB74237.1"/>
    </source>
</evidence>
<keyword evidence="1" id="KW-0255">Endonuclease</keyword>
<name>A0A285PYC6_9VIRU</name>
<dbReference type="Gene3D" id="3.40.960.10">
    <property type="entry name" value="VSR Endonuclease"/>
    <property type="match status" value="1"/>
</dbReference>
<gene>
    <name evidence="1" type="ORF">BQ9231_00354</name>
</gene>
<keyword evidence="1" id="KW-0540">Nuclease</keyword>
<proteinExistence type="predicted"/>
<organism evidence="1">
    <name type="scientific">Cedratvirus lausannensis</name>
    <dbReference type="NCBI Taxonomy" id="2023205"/>
    <lineage>
        <taxon>Viruses</taxon>
        <taxon>Pithoviruses</taxon>
        <taxon>Orthocedratvirinae</taxon>
        <taxon>Alphacedratvirus</taxon>
        <taxon>Alphacedratvirus francolausannense</taxon>
    </lineage>
</organism>
<dbReference type="Proteomes" id="UP000274850">
    <property type="component" value="Segment"/>
</dbReference>
<reference evidence="1" key="1">
    <citation type="submission" date="2017-08" db="EMBL/GenBank/DDBJ databases">
        <authorList>
            <person name="de Groot N.N."/>
        </authorList>
    </citation>
    <scope>NUCLEOTIDE SEQUENCE</scope>
</reference>